<dbReference type="InterPro" id="IPR007493">
    <property type="entry name" value="DUF538"/>
</dbReference>
<evidence type="ECO:0000313" key="2">
    <source>
        <dbReference type="EMBL" id="KAG0461747.1"/>
    </source>
</evidence>
<dbReference type="InterPro" id="IPR036758">
    <property type="entry name" value="At5g01610-like"/>
</dbReference>
<dbReference type="Pfam" id="PF04398">
    <property type="entry name" value="DUF538"/>
    <property type="match status" value="1"/>
</dbReference>
<comment type="caution">
    <text evidence="2">The sequence shown here is derived from an EMBL/GenBank/DDBJ whole genome shotgun (WGS) entry which is preliminary data.</text>
</comment>
<accession>A0A835Q2D2</accession>
<organism evidence="2 3">
    <name type="scientific">Vanilla planifolia</name>
    <name type="common">Vanilla</name>
    <dbReference type="NCBI Taxonomy" id="51239"/>
    <lineage>
        <taxon>Eukaryota</taxon>
        <taxon>Viridiplantae</taxon>
        <taxon>Streptophyta</taxon>
        <taxon>Embryophyta</taxon>
        <taxon>Tracheophyta</taxon>
        <taxon>Spermatophyta</taxon>
        <taxon>Magnoliopsida</taxon>
        <taxon>Liliopsida</taxon>
        <taxon>Asparagales</taxon>
        <taxon>Orchidaceae</taxon>
        <taxon>Vanilloideae</taxon>
        <taxon>Vanilleae</taxon>
        <taxon>Vanilla</taxon>
    </lineage>
</organism>
<sequence length="176" mass="19463">MVPFPWKLLLLLLTAVAAAEVTPPPSYPPTNGTTVYELLSKFGLPPGLLPSTVTSFSLSNNGDFEVNLAGECYVDFEYLVYYEPKITGSVSYGSISGLKGIQVRRFLIWFDVDSIKVDLPPAGYIYFNVGWITKKLRIQQFESIHSCRSNVLADITEGLPLSFLKLSGDAEMLITE</sequence>
<evidence type="ECO:0000256" key="1">
    <source>
        <dbReference type="SAM" id="SignalP"/>
    </source>
</evidence>
<dbReference type="EMBL" id="JADCNM010000011">
    <property type="protein sequence ID" value="KAG0461747.1"/>
    <property type="molecule type" value="Genomic_DNA"/>
</dbReference>
<dbReference type="PANTHER" id="PTHR31676:SF71">
    <property type="entry name" value="EXPRESSED PROTEIN"/>
    <property type="match status" value="1"/>
</dbReference>
<reference evidence="2 3" key="1">
    <citation type="journal article" date="2020" name="Nat. Food">
        <title>A phased Vanilla planifolia genome enables genetic improvement of flavour and production.</title>
        <authorList>
            <person name="Hasing T."/>
            <person name="Tang H."/>
            <person name="Brym M."/>
            <person name="Khazi F."/>
            <person name="Huang T."/>
            <person name="Chambers A.H."/>
        </authorList>
    </citation>
    <scope>NUCLEOTIDE SEQUENCE [LARGE SCALE GENOMIC DNA]</scope>
    <source>
        <tissue evidence="2">Leaf</tissue>
    </source>
</reference>
<name>A0A835Q2D2_VANPL</name>
<keyword evidence="1" id="KW-0732">Signal</keyword>
<feature type="signal peptide" evidence="1">
    <location>
        <begin position="1"/>
        <end position="19"/>
    </location>
</feature>
<dbReference type="AlphaFoldDB" id="A0A835Q2D2"/>
<dbReference type="Proteomes" id="UP000639772">
    <property type="component" value="Chromosome 11"/>
</dbReference>
<dbReference type="OrthoDB" id="755906at2759"/>
<dbReference type="PANTHER" id="PTHR31676">
    <property type="entry name" value="T31J12.3 PROTEIN-RELATED"/>
    <property type="match status" value="1"/>
</dbReference>
<protein>
    <submittedName>
        <fullName evidence="2">Uncharacterized protein</fullName>
    </submittedName>
</protein>
<dbReference type="SUPFAM" id="SSF141562">
    <property type="entry name" value="At5g01610-like"/>
    <property type="match status" value="1"/>
</dbReference>
<gene>
    <name evidence="2" type="ORF">HPP92_020223</name>
</gene>
<evidence type="ECO:0000313" key="3">
    <source>
        <dbReference type="Proteomes" id="UP000639772"/>
    </source>
</evidence>
<dbReference type="Gene3D" id="2.30.240.10">
    <property type="entry name" value="At5g01610-like"/>
    <property type="match status" value="1"/>
</dbReference>
<proteinExistence type="predicted"/>
<feature type="chain" id="PRO_5033045708" evidence="1">
    <location>
        <begin position="20"/>
        <end position="176"/>
    </location>
</feature>